<gene>
    <name evidence="1" type="ORF">FEMY_24590</name>
</gene>
<protein>
    <recommendedName>
        <fullName evidence="3">Transposase IS116/IS110/IS902 family protein</fullName>
    </recommendedName>
</protein>
<proteinExistence type="predicted"/>
<reference evidence="1 2" key="1">
    <citation type="submission" date="2016-01" db="EMBL/GenBank/DDBJ databases">
        <title>Genome sequence of the acidophilic iron oxidising Ferrovum strain Z-31.</title>
        <authorList>
            <person name="Poehlein A."/>
            <person name="Ullrich S.R."/>
            <person name="Schloemann M."/>
            <person name="Muehling M."/>
            <person name="Daniel R."/>
        </authorList>
    </citation>
    <scope>NUCLEOTIDE SEQUENCE [LARGE SCALE GENOMIC DNA]</scope>
    <source>
        <strain evidence="1 2">Z-31</strain>
    </source>
</reference>
<accession>A0A149VUX5</accession>
<dbReference type="Proteomes" id="UP000075653">
    <property type="component" value="Unassembled WGS sequence"/>
</dbReference>
<name>A0A149VUX5_9PROT</name>
<comment type="caution">
    <text evidence="1">The sequence shown here is derived from an EMBL/GenBank/DDBJ whole genome shotgun (WGS) entry which is preliminary data.</text>
</comment>
<evidence type="ECO:0000313" key="2">
    <source>
        <dbReference type="Proteomes" id="UP000075653"/>
    </source>
</evidence>
<evidence type="ECO:0008006" key="3">
    <source>
        <dbReference type="Google" id="ProtNLM"/>
    </source>
</evidence>
<keyword evidence="2" id="KW-1185">Reference proteome</keyword>
<dbReference type="PATRIC" id="fig|1789004.3.peg.2624"/>
<dbReference type="AlphaFoldDB" id="A0A149VUX5"/>
<sequence>MKASCNMFSQILKHASSRTTSVFKPKFQSLVVRRGYKRAIIAIGHKILRTIFFMLKRREHYRDSAVDYEALSVQCNAPRWIKSLIKFGFIPPAKA</sequence>
<evidence type="ECO:0000313" key="1">
    <source>
        <dbReference type="EMBL" id="KXW57023.1"/>
    </source>
</evidence>
<organism evidence="1 2">
    <name type="scientific">Ferrovum myxofaciens</name>
    <dbReference type="NCBI Taxonomy" id="416213"/>
    <lineage>
        <taxon>Bacteria</taxon>
        <taxon>Pseudomonadati</taxon>
        <taxon>Pseudomonadota</taxon>
        <taxon>Betaproteobacteria</taxon>
        <taxon>Ferrovales</taxon>
        <taxon>Ferrovaceae</taxon>
        <taxon>Ferrovum</taxon>
    </lineage>
</organism>
<dbReference type="EMBL" id="LRRD01000168">
    <property type="protein sequence ID" value="KXW57023.1"/>
    <property type="molecule type" value="Genomic_DNA"/>
</dbReference>